<protein>
    <submittedName>
        <fullName evidence="2">26S proteasome complex subunit dss-1</fullName>
    </submittedName>
</protein>
<name>A0AC34FA34_9BILA</name>
<sequence>MSSNQDKSDKSDKSDKTTPKKMSFSLNNPNDPKPSAAANKNIVALDDDDEFEEFPLDAGHIEPVEEDEKDTIWEDNWEDETVGEDFSTELRAELEKMGHKAVI</sequence>
<organism evidence="1 2">
    <name type="scientific">Panagrolaimus sp. ES5</name>
    <dbReference type="NCBI Taxonomy" id="591445"/>
    <lineage>
        <taxon>Eukaryota</taxon>
        <taxon>Metazoa</taxon>
        <taxon>Ecdysozoa</taxon>
        <taxon>Nematoda</taxon>
        <taxon>Chromadorea</taxon>
        <taxon>Rhabditida</taxon>
        <taxon>Tylenchina</taxon>
        <taxon>Panagrolaimomorpha</taxon>
        <taxon>Panagrolaimoidea</taxon>
        <taxon>Panagrolaimidae</taxon>
        <taxon>Panagrolaimus</taxon>
    </lineage>
</organism>
<evidence type="ECO:0000313" key="2">
    <source>
        <dbReference type="WBParaSite" id="ES5_v2.g14054.t1"/>
    </source>
</evidence>
<accession>A0AC34FA34</accession>
<proteinExistence type="predicted"/>
<evidence type="ECO:0000313" key="1">
    <source>
        <dbReference type="Proteomes" id="UP000887579"/>
    </source>
</evidence>
<dbReference type="WBParaSite" id="ES5_v2.g14054.t1">
    <property type="protein sequence ID" value="ES5_v2.g14054.t1"/>
    <property type="gene ID" value="ES5_v2.g14054"/>
</dbReference>
<dbReference type="Proteomes" id="UP000887579">
    <property type="component" value="Unplaced"/>
</dbReference>
<reference evidence="2" key="1">
    <citation type="submission" date="2022-11" db="UniProtKB">
        <authorList>
            <consortium name="WormBaseParasite"/>
        </authorList>
    </citation>
    <scope>IDENTIFICATION</scope>
</reference>